<dbReference type="Pfam" id="PF10020">
    <property type="entry name" value="DUF2262"/>
    <property type="match status" value="1"/>
</dbReference>
<dbReference type="AlphaFoldDB" id="D2W2A8"/>
<feature type="domain" description="DUF2262" evidence="1">
    <location>
        <begin position="33"/>
        <end position="144"/>
    </location>
</feature>
<dbReference type="KEGG" id="ngr:NAEGRDRAFT_54150"/>
<gene>
    <name evidence="2" type="ORF">NAEGRDRAFT_54150</name>
</gene>
<sequence length="146" mass="16416">MATNFLTITKEQLQTSPNGREYSAQVSGRGIPFLLKKVHINIELENDEDPSIVDSLLTIANDMLQKLDVYAAKATEELYELFNDEWNEEGEEVSKEDFAKRLKLESLIVKSSSRLVYFDDGELFCGHVIEVNIDNEGNVESADIAG</sequence>
<protein>
    <submittedName>
        <fullName evidence="2">Predicted protein</fullName>
    </submittedName>
</protein>
<name>D2W2A8_NAEGR</name>
<evidence type="ECO:0000313" key="3">
    <source>
        <dbReference type="Proteomes" id="UP000006671"/>
    </source>
</evidence>
<dbReference type="Proteomes" id="UP000006671">
    <property type="component" value="Unassembled WGS sequence"/>
</dbReference>
<dbReference type="EMBL" id="GG738925">
    <property type="protein sequence ID" value="EFC36792.1"/>
    <property type="molecule type" value="Genomic_DNA"/>
</dbReference>
<dbReference type="RefSeq" id="XP_002669536.1">
    <property type="nucleotide sequence ID" value="XM_002669490.1"/>
</dbReference>
<dbReference type="InterPro" id="IPR019260">
    <property type="entry name" value="DUF2262"/>
</dbReference>
<dbReference type="GeneID" id="8862971"/>
<evidence type="ECO:0000313" key="2">
    <source>
        <dbReference type="EMBL" id="EFC36792.1"/>
    </source>
</evidence>
<dbReference type="InParanoid" id="D2W2A8"/>
<organism evidence="3">
    <name type="scientific">Naegleria gruberi</name>
    <name type="common">Amoeba</name>
    <dbReference type="NCBI Taxonomy" id="5762"/>
    <lineage>
        <taxon>Eukaryota</taxon>
        <taxon>Discoba</taxon>
        <taxon>Heterolobosea</taxon>
        <taxon>Tetramitia</taxon>
        <taxon>Eutetramitia</taxon>
        <taxon>Vahlkampfiidae</taxon>
        <taxon>Naegleria</taxon>
    </lineage>
</organism>
<accession>D2W2A8</accession>
<reference evidence="2 3" key="1">
    <citation type="journal article" date="2010" name="Cell">
        <title>The genome of Naegleria gruberi illuminates early eukaryotic versatility.</title>
        <authorList>
            <person name="Fritz-Laylin L.K."/>
            <person name="Prochnik S.E."/>
            <person name="Ginger M.L."/>
            <person name="Dacks J.B."/>
            <person name="Carpenter M.L."/>
            <person name="Field M.C."/>
            <person name="Kuo A."/>
            <person name="Paredez A."/>
            <person name="Chapman J."/>
            <person name="Pham J."/>
            <person name="Shu S."/>
            <person name="Neupane R."/>
            <person name="Cipriano M."/>
            <person name="Mancuso J."/>
            <person name="Tu H."/>
            <person name="Salamov A."/>
            <person name="Lindquist E."/>
            <person name="Shapiro H."/>
            <person name="Lucas S."/>
            <person name="Grigoriev I.V."/>
            <person name="Cande W.Z."/>
            <person name="Fulton C."/>
            <person name="Rokhsar D.S."/>
            <person name="Dawson S.C."/>
        </authorList>
    </citation>
    <scope>NUCLEOTIDE SEQUENCE [LARGE SCALE GENOMIC DNA]</scope>
    <source>
        <strain evidence="2 3">NEG-M</strain>
    </source>
</reference>
<dbReference type="VEuPathDB" id="AmoebaDB:NAEGRDRAFT_54150"/>
<proteinExistence type="predicted"/>
<evidence type="ECO:0000259" key="1">
    <source>
        <dbReference type="Pfam" id="PF10020"/>
    </source>
</evidence>
<keyword evidence="3" id="KW-1185">Reference proteome</keyword>